<keyword evidence="5" id="KW-1133">Transmembrane helix</keyword>
<evidence type="ECO:0000256" key="6">
    <source>
        <dbReference type="SAM" id="SignalP"/>
    </source>
</evidence>
<keyword evidence="2" id="KW-0433">Leucine-rich repeat</keyword>
<reference evidence="8" key="1">
    <citation type="submission" date="2018-11" db="EMBL/GenBank/DDBJ databases">
        <authorList>
            <person name="Alioto T."/>
            <person name="Alioto T."/>
        </authorList>
    </citation>
    <scope>NUCLEOTIDE SEQUENCE</scope>
</reference>
<organism evidence="8 9">
    <name type="scientific">Mytilus galloprovincialis</name>
    <name type="common">Mediterranean mussel</name>
    <dbReference type="NCBI Taxonomy" id="29158"/>
    <lineage>
        <taxon>Eukaryota</taxon>
        <taxon>Metazoa</taxon>
        <taxon>Spiralia</taxon>
        <taxon>Lophotrochozoa</taxon>
        <taxon>Mollusca</taxon>
        <taxon>Bivalvia</taxon>
        <taxon>Autobranchia</taxon>
        <taxon>Pteriomorphia</taxon>
        <taxon>Mytilida</taxon>
        <taxon>Mytiloidea</taxon>
        <taxon>Mytilidae</taxon>
        <taxon>Mytilinae</taxon>
        <taxon>Mytilus</taxon>
    </lineage>
</organism>
<keyword evidence="9" id="KW-1185">Reference proteome</keyword>
<sequence length="723" mass="84185">MLQVTALAQLFLVLCTVLINSIWIVKGGKNFDWKPDINGTNDYTCDLDFCTGDQFDVNRCCACLYIESNISEFSPLHVEIINNKGESVVILNKKDIGAVNVSIKHSNGWLRFFPSNLCDFKSELKSIDFSYNQIKQWTNFSCLYMLDSLNLTRNSLATVSNSTFIGLYSLRSVDLSFNEIRTIDLHMLSDQSIHLFNLDLSNNLMKTLDASNMIVQDKFFCKIDFSYNEIRGLTNTDETLLTNEVNQNGGDIFLRNMREEFYFNELFSYSFKTIEDYQILFSNFRGTYDIKNSKAHCDCHVARFLKFCPDDFYRIYKAKNNKLVCGSPENLVNVSVIDLPLYNEVFDEMICEVWDHCPRKCKCIEQPRRDRLFIDCSNQSLHTLPAEMPQSLFNLEIDFSDNSIINIDNREYLKRTVEINFERNLLKTVDKTFIENIPMMSSVNLKENQITTLAKEIQNLHPDIFLFNQTEVVCECSSEWIKIWRELKHANKSFEFGCRAENGHGIVIELFSFIDLFCETEKPDNSAIIIGFLVLLSILSFVLTALFFFHFELSILGAKLRRKTHKDWNRDVFISFDEENIEVFIFIQKILKPNLIRKGYKVFSSDDMLFGQSRDLKDEHNVQVEPRDVIIVLSDNFDKPKNINDNCWIMTEFDYCWKKFIGLHIRNLITLNFDSLSSSDLSNRKLKAVKRICPCVLVPDRRHEVLARFETILGAPIRKHAFN</sequence>
<dbReference type="OrthoDB" id="6061172at2759"/>
<dbReference type="Proteomes" id="UP000596742">
    <property type="component" value="Unassembled WGS sequence"/>
</dbReference>
<dbReference type="SUPFAM" id="SSF52058">
    <property type="entry name" value="L domain-like"/>
    <property type="match status" value="1"/>
</dbReference>
<keyword evidence="5" id="KW-0472">Membrane</keyword>
<protein>
    <recommendedName>
        <fullName evidence="7">TIR domain-containing protein</fullName>
    </recommendedName>
</protein>
<evidence type="ECO:0000256" key="2">
    <source>
        <dbReference type="ARBA" id="ARBA00022614"/>
    </source>
</evidence>
<dbReference type="PROSITE" id="PS51450">
    <property type="entry name" value="LRR"/>
    <property type="match status" value="1"/>
</dbReference>
<keyword evidence="5" id="KW-0812">Transmembrane</keyword>
<name>A0A8B6FGN0_MYTGA</name>
<evidence type="ECO:0000259" key="7">
    <source>
        <dbReference type="PROSITE" id="PS50104"/>
    </source>
</evidence>
<dbReference type="InterPro" id="IPR050328">
    <property type="entry name" value="Dev_Immune_Receptor"/>
</dbReference>
<comment type="similarity">
    <text evidence="1">Belongs to the Toll-like receptor family.</text>
</comment>
<proteinExistence type="inferred from homology"/>
<feature type="domain" description="TIR" evidence="7">
    <location>
        <begin position="568"/>
        <end position="713"/>
    </location>
</feature>
<dbReference type="InterPro" id="IPR003591">
    <property type="entry name" value="Leu-rich_rpt_typical-subtyp"/>
</dbReference>
<keyword evidence="4" id="KW-0677">Repeat</keyword>
<dbReference type="Gene3D" id="3.40.50.10140">
    <property type="entry name" value="Toll/interleukin-1 receptor homology (TIR) domain"/>
    <property type="match status" value="1"/>
</dbReference>
<dbReference type="SUPFAM" id="SSF52200">
    <property type="entry name" value="Toll/Interleukin receptor TIR domain"/>
    <property type="match status" value="1"/>
</dbReference>
<keyword evidence="3 6" id="KW-0732">Signal</keyword>
<evidence type="ECO:0000256" key="4">
    <source>
        <dbReference type="ARBA" id="ARBA00022737"/>
    </source>
</evidence>
<dbReference type="InterPro" id="IPR001611">
    <property type="entry name" value="Leu-rich_rpt"/>
</dbReference>
<dbReference type="GO" id="GO:0007165">
    <property type="term" value="P:signal transduction"/>
    <property type="evidence" value="ECO:0007669"/>
    <property type="project" value="InterPro"/>
</dbReference>
<evidence type="ECO:0000313" key="9">
    <source>
        <dbReference type="Proteomes" id="UP000596742"/>
    </source>
</evidence>
<dbReference type="Pfam" id="PF13855">
    <property type="entry name" value="LRR_8"/>
    <property type="match status" value="1"/>
</dbReference>
<comment type="caution">
    <text evidence="8">The sequence shown here is derived from an EMBL/GenBank/DDBJ whole genome shotgun (WGS) entry which is preliminary data.</text>
</comment>
<dbReference type="PANTHER" id="PTHR24373">
    <property type="entry name" value="SLIT RELATED LEUCINE-RICH REPEAT NEURONAL PROTEIN"/>
    <property type="match status" value="1"/>
</dbReference>
<dbReference type="InterPro" id="IPR000157">
    <property type="entry name" value="TIR_dom"/>
</dbReference>
<evidence type="ECO:0000256" key="1">
    <source>
        <dbReference type="ARBA" id="ARBA00009634"/>
    </source>
</evidence>
<feature type="transmembrane region" description="Helical" evidence="5">
    <location>
        <begin position="527"/>
        <end position="553"/>
    </location>
</feature>
<evidence type="ECO:0000256" key="5">
    <source>
        <dbReference type="SAM" id="Phobius"/>
    </source>
</evidence>
<feature type="chain" id="PRO_5032291776" description="TIR domain-containing protein" evidence="6">
    <location>
        <begin position="28"/>
        <end position="723"/>
    </location>
</feature>
<evidence type="ECO:0000256" key="3">
    <source>
        <dbReference type="ARBA" id="ARBA00022729"/>
    </source>
</evidence>
<dbReference type="InterPro" id="IPR035897">
    <property type="entry name" value="Toll_tir_struct_dom_sf"/>
</dbReference>
<dbReference type="PROSITE" id="PS50104">
    <property type="entry name" value="TIR"/>
    <property type="match status" value="1"/>
</dbReference>
<dbReference type="PANTHER" id="PTHR24373:SF392">
    <property type="entry name" value="NEPHROCAN"/>
    <property type="match status" value="1"/>
</dbReference>
<gene>
    <name evidence="8" type="ORF">MGAL_10B037873</name>
</gene>
<evidence type="ECO:0000313" key="8">
    <source>
        <dbReference type="EMBL" id="VDI49561.1"/>
    </source>
</evidence>
<dbReference type="InterPro" id="IPR032675">
    <property type="entry name" value="LRR_dom_sf"/>
</dbReference>
<dbReference type="Gene3D" id="3.80.10.10">
    <property type="entry name" value="Ribonuclease Inhibitor"/>
    <property type="match status" value="2"/>
</dbReference>
<accession>A0A8B6FGN0</accession>
<dbReference type="AlphaFoldDB" id="A0A8B6FGN0"/>
<dbReference type="SMART" id="SM00369">
    <property type="entry name" value="LRR_TYP"/>
    <property type="match status" value="2"/>
</dbReference>
<feature type="signal peptide" evidence="6">
    <location>
        <begin position="1"/>
        <end position="27"/>
    </location>
</feature>
<dbReference type="EMBL" id="UYJE01006842">
    <property type="protein sequence ID" value="VDI49561.1"/>
    <property type="molecule type" value="Genomic_DNA"/>
</dbReference>